<keyword evidence="3" id="KW-0611">Plant defense</keyword>
<dbReference type="PROSITE" id="PS50104">
    <property type="entry name" value="TIR"/>
    <property type="match status" value="1"/>
</dbReference>
<dbReference type="InterPro" id="IPR036390">
    <property type="entry name" value="WH_DNA-bd_sf"/>
</dbReference>
<dbReference type="SUPFAM" id="SSF52540">
    <property type="entry name" value="P-loop containing nucleoside triphosphate hydrolases"/>
    <property type="match status" value="1"/>
</dbReference>
<evidence type="ECO:0000259" key="4">
    <source>
        <dbReference type="PROSITE" id="PS50104"/>
    </source>
</evidence>
<evidence type="ECO:0000256" key="2">
    <source>
        <dbReference type="ARBA" id="ARBA00022737"/>
    </source>
</evidence>
<evidence type="ECO:0000256" key="1">
    <source>
        <dbReference type="ARBA" id="ARBA00022614"/>
    </source>
</evidence>
<dbReference type="InterPro" id="IPR042197">
    <property type="entry name" value="Apaf_helical"/>
</dbReference>
<dbReference type="Pfam" id="PF00931">
    <property type="entry name" value="NB-ARC"/>
    <property type="match status" value="1"/>
</dbReference>
<sequence length="535" mass="61578">MDCMRIQSTLSHKKNWNYDVFVSFRGETRNNFTDHLFDALHRHGILAFRDNTKLDKGEVISEGLMQAIEGSQVFIVVFSMDYASSRWCLRELAKIADCNQATGQHVLPIFYDVSPAEVRWQSENYGKAFLKHEQRYKHDADMMEQVRTWRRALKMVADLSGWDVKDKPQSAEIEKIVKVVTRIVNPKLSSSPSNDIVGMQSPLEELEKLLVSDSHDDVRVVGISGMGGIGKSTLATILYEKISHQFDVPCFVDDVSKIYESYGPLGIQKQLLCQAFKEEDFPIWNLSFGNNLIQTRFRTRKALIVLDNVDQRIQLEKSAIKREWLGKGSRIIIVSRDEHILKEYGADGVYKVKLLNDENALQLFCGKAFKSNHVAKDYESLTESALAYAKGLPLAIRVLGTFLFGRNVSEWSSALVRLKERPTKDIMDVLRISFDGLEDMEKEIFLDIACFFRNDDPDDYVKDILRIRGFHPDIGIRTLIDKSLITFNSGNFVMHDLLRELGRSLVREKSPKEPIKWSRLWVLRKRGYFQYKSIL</sequence>
<protein>
    <recommendedName>
        <fullName evidence="4">TIR domain-containing protein</fullName>
    </recommendedName>
</protein>
<dbReference type="SUPFAM" id="SSF46785">
    <property type="entry name" value="Winged helix' DNA-binding domain"/>
    <property type="match status" value="1"/>
</dbReference>
<dbReference type="Proteomes" id="UP001341840">
    <property type="component" value="Unassembled WGS sequence"/>
</dbReference>
<organism evidence="5 6">
    <name type="scientific">Stylosanthes scabra</name>
    <dbReference type="NCBI Taxonomy" id="79078"/>
    <lineage>
        <taxon>Eukaryota</taxon>
        <taxon>Viridiplantae</taxon>
        <taxon>Streptophyta</taxon>
        <taxon>Embryophyta</taxon>
        <taxon>Tracheophyta</taxon>
        <taxon>Spermatophyta</taxon>
        <taxon>Magnoliopsida</taxon>
        <taxon>eudicotyledons</taxon>
        <taxon>Gunneridae</taxon>
        <taxon>Pentapetalae</taxon>
        <taxon>rosids</taxon>
        <taxon>fabids</taxon>
        <taxon>Fabales</taxon>
        <taxon>Fabaceae</taxon>
        <taxon>Papilionoideae</taxon>
        <taxon>50 kb inversion clade</taxon>
        <taxon>dalbergioids sensu lato</taxon>
        <taxon>Dalbergieae</taxon>
        <taxon>Pterocarpus clade</taxon>
        <taxon>Stylosanthes</taxon>
    </lineage>
</organism>
<dbReference type="Pfam" id="PF01582">
    <property type="entry name" value="TIR"/>
    <property type="match status" value="1"/>
</dbReference>
<dbReference type="PANTHER" id="PTHR11017:SF259">
    <property type="entry name" value="ADP-RIBOSYL CYCLASE_CYCLIC ADP-RIBOSE HYDROLASE"/>
    <property type="match status" value="1"/>
</dbReference>
<dbReference type="PANTHER" id="PTHR11017">
    <property type="entry name" value="LEUCINE-RICH REPEAT-CONTAINING PROTEIN"/>
    <property type="match status" value="1"/>
</dbReference>
<accession>A0ABU6TY94</accession>
<name>A0ABU6TY94_9FABA</name>
<dbReference type="InterPro" id="IPR027417">
    <property type="entry name" value="P-loop_NTPase"/>
</dbReference>
<dbReference type="Pfam" id="PF23282">
    <property type="entry name" value="WHD_ROQ1"/>
    <property type="match status" value="1"/>
</dbReference>
<dbReference type="PRINTS" id="PR00364">
    <property type="entry name" value="DISEASERSIST"/>
</dbReference>
<dbReference type="Gene3D" id="3.40.50.10140">
    <property type="entry name" value="Toll/interleukin-1 receptor homology (TIR) domain"/>
    <property type="match status" value="1"/>
</dbReference>
<dbReference type="SMART" id="SM00255">
    <property type="entry name" value="TIR"/>
    <property type="match status" value="1"/>
</dbReference>
<dbReference type="InterPro" id="IPR044974">
    <property type="entry name" value="Disease_R_plants"/>
</dbReference>
<feature type="domain" description="TIR" evidence="4">
    <location>
        <begin position="16"/>
        <end position="184"/>
    </location>
</feature>
<evidence type="ECO:0000313" key="5">
    <source>
        <dbReference type="EMBL" id="MED6153494.1"/>
    </source>
</evidence>
<dbReference type="Gene3D" id="3.40.50.300">
    <property type="entry name" value="P-loop containing nucleotide triphosphate hydrolases"/>
    <property type="match status" value="1"/>
</dbReference>
<keyword evidence="2" id="KW-0677">Repeat</keyword>
<dbReference type="Gene3D" id="1.10.8.430">
    <property type="entry name" value="Helical domain of apoptotic protease-activating factors"/>
    <property type="match status" value="1"/>
</dbReference>
<dbReference type="InterPro" id="IPR058192">
    <property type="entry name" value="WHD_ROQ1-like"/>
</dbReference>
<gene>
    <name evidence="5" type="ORF">PIB30_102523</name>
</gene>
<comment type="caution">
    <text evidence="5">The sequence shown here is derived from an EMBL/GenBank/DDBJ whole genome shotgun (WGS) entry which is preliminary data.</text>
</comment>
<reference evidence="5 6" key="1">
    <citation type="journal article" date="2023" name="Plants (Basel)">
        <title>Bridging the Gap: Combining Genomics and Transcriptomics Approaches to Understand Stylosanthes scabra, an Orphan Legume from the Brazilian Caatinga.</title>
        <authorList>
            <person name="Ferreira-Neto J.R.C."/>
            <person name="da Silva M.D."/>
            <person name="Binneck E."/>
            <person name="de Melo N.F."/>
            <person name="da Silva R.H."/>
            <person name="de Melo A.L.T.M."/>
            <person name="Pandolfi V."/>
            <person name="Bustamante F.O."/>
            <person name="Brasileiro-Vidal A.C."/>
            <person name="Benko-Iseppon A.M."/>
        </authorList>
    </citation>
    <scope>NUCLEOTIDE SEQUENCE [LARGE SCALE GENOMIC DNA]</scope>
    <source>
        <tissue evidence="5">Leaves</tissue>
    </source>
</reference>
<dbReference type="SUPFAM" id="SSF52200">
    <property type="entry name" value="Toll/Interleukin receptor TIR domain"/>
    <property type="match status" value="1"/>
</dbReference>
<dbReference type="EMBL" id="JASCZI010093794">
    <property type="protein sequence ID" value="MED6153494.1"/>
    <property type="molecule type" value="Genomic_DNA"/>
</dbReference>
<dbReference type="InterPro" id="IPR000157">
    <property type="entry name" value="TIR_dom"/>
</dbReference>
<dbReference type="InterPro" id="IPR035897">
    <property type="entry name" value="Toll_tir_struct_dom_sf"/>
</dbReference>
<keyword evidence="6" id="KW-1185">Reference proteome</keyword>
<evidence type="ECO:0000313" key="6">
    <source>
        <dbReference type="Proteomes" id="UP001341840"/>
    </source>
</evidence>
<keyword evidence="1" id="KW-0433">Leucine-rich repeat</keyword>
<dbReference type="InterPro" id="IPR002182">
    <property type="entry name" value="NB-ARC"/>
</dbReference>
<proteinExistence type="predicted"/>
<evidence type="ECO:0000256" key="3">
    <source>
        <dbReference type="ARBA" id="ARBA00022821"/>
    </source>
</evidence>